<dbReference type="SMART" id="SM00530">
    <property type="entry name" value="HTH_XRE"/>
    <property type="match status" value="1"/>
</dbReference>
<name>A0A7W9YMT2_9ACTN</name>
<dbReference type="PROSITE" id="PS50943">
    <property type="entry name" value="HTH_CROC1"/>
    <property type="match status" value="1"/>
</dbReference>
<dbReference type="Pfam" id="PF01381">
    <property type="entry name" value="HTH_3"/>
    <property type="match status" value="1"/>
</dbReference>
<dbReference type="SUPFAM" id="SSF47413">
    <property type="entry name" value="lambda repressor-like DNA-binding domains"/>
    <property type="match status" value="1"/>
</dbReference>
<reference evidence="2 3" key="1">
    <citation type="submission" date="2020-08" db="EMBL/GenBank/DDBJ databases">
        <title>Sequencing the genomes of 1000 actinobacteria strains.</title>
        <authorList>
            <person name="Klenk H.-P."/>
        </authorList>
    </citation>
    <scope>NUCLEOTIDE SEQUENCE [LARGE SCALE GENOMIC DNA]</scope>
    <source>
        <strain evidence="2 3">DSM 46659</strain>
    </source>
</reference>
<dbReference type="InterPro" id="IPR011990">
    <property type="entry name" value="TPR-like_helical_dom_sf"/>
</dbReference>
<feature type="domain" description="HTH cro/C1-type" evidence="1">
    <location>
        <begin position="21"/>
        <end position="74"/>
    </location>
</feature>
<dbReference type="Proteomes" id="UP000546642">
    <property type="component" value="Unassembled WGS sequence"/>
</dbReference>
<dbReference type="InterPro" id="IPR001387">
    <property type="entry name" value="Cro/C1-type_HTH"/>
</dbReference>
<dbReference type="RefSeq" id="WP_221308241.1">
    <property type="nucleotide sequence ID" value="NZ_JACHDS010000001.1"/>
</dbReference>
<protein>
    <submittedName>
        <fullName evidence="2">Transcriptional regulator with XRE-family HTH domain</fullName>
    </submittedName>
</protein>
<dbReference type="InterPro" id="IPR010982">
    <property type="entry name" value="Lambda_DNA-bd_dom_sf"/>
</dbReference>
<evidence type="ECO:0000259" key="1">
    <source>
        <dbReference type="PROSITE" id="PS50943"/>
    </source>
</evidence>
<dbReference type="AlphaFoldDB" id="A0A7W9YMT2"/>
<dbReference type="GO" id="GO:0003677">
    <property type="term" value="F:DNA binding"/>
    <property type="evidence" value="ECO:0007669"/>
    <property type="project" value="InterPro"/>
</dbReference>
<gene>
    <name evidence="2" type="ORF">HNR23_004982</name>
</gene>
<proteinExistence type="predicted"/>
<evidence type="ECO:0000313" key="3">
    <source>
        <dbReference type="Proteomes" id="UP000546642"/>
    </source>
</evidence>
<keyword evidence="3" id="KW-1185">Reference proteome</keyword>
<sequence length="420" mass="46194">MGRPQGAGILVHNGGAIGDRLRGIRRSRGLTQERLAELAGLSPGVVKKIERGGNARLETYHALARAMEVKTSALFDSTGPRRNTNADADKLDLLALRQAISPPVTITGRLGLDTVDEEPDLDRLRTSAESVAVAYHRDKYPAMGELLPELVRSTHAAVDHFATGTERTTALTVRSEVLQMAGRYLTQVRAYDLAHMALRDAVRDAVTVGDRLNAASAIIGQAWILLRQGRLDEAEQLASETADQVEPRMSRASREELAAWGWLLLRASAAAARNNRPDEARELVRLAQTAGSAVGTEVTDHLRGWGTFGPLTVRLKAIENQMIADRPTKVLAMADRLPDGVGRSTSDNWNRHRLDVARAHAMLRHGDEATRVLVDLRSAAPEWLRHQRQAAATFRDVLKTRKRTLTRDQRELAGFLAVEE</sequence>
<dbReference type="SUPFAM" id="SSF48452">
    <property type="entry name" value="TPR-like"/>
    <property type="match status" value="1"/>
</dbReference>
<dbReference type="CDD" id="cd00093">
    <property type="entry name" value="HTH_XRE"/>
    <property type="match status" value="1"/>
</dbReference>
<dbReference type="EMBL" id="JACHDS010000001">
    <property type="protein sequence ID" value="MBB6174922.1"/>
    <property type="molecule type" value="Genomic_DNA"/>
</dbReference>
<comment type="caution">
    <text evidence="2">The sequence shown here is derived from an EMBL/GenBank/DDBJ whole genome shotgun (WGS) entry which is preliminary data.</text>
</comment>
<organism evidence="2 3">
    <name type="scientific">Nocardiopsis mwathae</name>
    <dbReference type="NCBI Taxonomy" id="1472723"/>
    <lineage>
        <taxon>Bacteria</taxon>
        <taxon>Bacillati</taxon>
        <taxon>Actinomycetota</taxon>
        <taxon>Actinomycetes</taxon>
        <taxon>Streptosporangiales</taxon>
        <taxon>Nocardiopsidaceae</taxon>
        <taxon>Nocardiopsis</taxon>
    </lineage>
</organism>
<dbReference type="Gene3D" id="1.10.260.40">
    <property type="entry name" value="lambda repressor-like DNA-binding domains"/>
    <property type="match status" value="1"/>
</dbReference>
<accession>A0A7W9YMT2</accession>
<evidence type="ECO:0000313" key="2">
    <source>
        <dbReference type="EMBL" id="MBB6174922.1"/>
    </source>
</evidence>